<dbReference type="EMBL" id="BROQ01000038">
    <property type="protein sequence ID" value="GKZ21315.1"/>
    <property type="molecule type" value="Genomic_DNA"/>
</dbReference>
<reference evidence="8" key="1">
    <citation type="submission" date="2022-07" db="EMBL/GenBank/DDBJ databases">
        <title>Taxonomy of Aspergillus series Nigri: significant species reduction supported by multi-species coalescent approaches.</title>
        <authorList>
            <person name="Bian C."/>
            <person name="Kusuya Y."/>
            <person name="Sklenar F."/>
            <person name="D'hooge E."/>
            <person name="Yaguchi T."/>
            <person name="Takahashi H."/>
            <person name="Hubka V."/>
        </authorList>
    </citation>
    <scope>NUCLEOTIDE SEQUENCE</scope>
    <source>
        <strain evidence="8">CBS 733.88</strain>
    </source>
</reference>
<dbReference type="AlphaFoldDB" id="A0A9W5YPR5"/>
<accession>A0A9W5YPR5</accession>
<dbReference type="GO" id="GO:0016705">
    <property type="term" value="F:oxidoreductase activity, acting on paired donors, with incorporation or reduction of molecular oxygen"/>
    <property type="evidence" value="ECO:0007669"/>
    <property type="project" value="InterPro"/>
</dbReference>
<organism evidence="8 9">
    <name type="scientific">Aspergillus brasiliensis</name>
    <dbReference type="NCBI Taxonomy" id="319629"/>
    <lineage>
        <taxon>Eukaryota</taxon>
        <taxon>Fungi</taxon>
        <taxon>Dikarya</taxon>
        <taxon>Ascomycota</taxon>
        <taxon>Pezizomycotina</taxon>
        <taxon>Eurotiomycetes</taxon>
        <taxon>Eurotiomycetidae</taxon>
        <taxon>Eurotiales</taxon>
        <taxon>Aspergillaceae</taxon>
        <taxon>Aspergillus</taxon>
        <taxon>Aspergillus subgen. Circumdati</taxon>
    </lineage>
</organism>
<dbReference type="GO" id="GO:0004497">
    <property type="term" value="F:monooxygenase activity"/>
    <property type="evidence" value="ECO:0007669"/>
    <property type="project" value="UniProtKB-KW"/>
</dbReference>
<dbReference type="PRINTS" id="PR00385">
    <property type="entry name" value="P450"/>
</dbReference>
<dbReference type="PANTHER" id="PTHR46300:SF12">
    <property type="entry name" value="P450, PUTATIVE (EUROFUNG)-RELATED"/>
    <property type="match status" value="1"/>
</dbReference>
<dbReference type="GO" id="GO:0020037">
    <property type="term" value="F:heme binding"/>
    <property type="evidence" value="ECO:0007669"/>
    <property type="project" value="InterPro"/>
</dbReference>
<dbReference type="InterPro" id="IPR050364">
    <property type="entry name" value="Cytochrome_P450_fung"/>
</dbReference>
<dbReference type="CDD" id="cd11065">
    <property type="entry name" value="CYP64-like"/>
    <property type="match status" value="1"/>
</dbReference>
<feature type="signal peptide" evidence="7">
    <location>
        <begin position="1"/>
        <end position="19"/>
    </location>
</feature>
<evidence type="ECO:0000256" key="6">
    <source>
        <dbReference type="RuleBase" id="RU000461"/>
    </source>
</evidence>
<evidence type="ECO:0000313" key="8">
    <source>
        <dbReference type="EMBL" id="GKZ21315.1"/>
    </source>
</evidence>
<evidence type="ECO:0000256" key="7">
    <source>
        <dbReference type="SAM" id="SignalP"/>
    </source>
</evidence>
<dbReference type="PRINTS" id="PR00463">
    <property type="entry name" value="EP450I"/>
</dbReference>
<keyword evidence="6" id="KW-0503">Monooxygenase</keyword>
<dbReference type="PANTHER" id="PTHR46300">
    <property type="entry name" value="P450, PUTATIVE (EUROFUNG)-RELATED-RELATED"/>
    <property type="match status" value="1"/>
</dbReference>
<dbReference type="PROSITE" id="PS00086">
    <property type="entry name" value="CYTOCHROME_P450"/>
    <property type="match status" value="1"/>
</dbReference>
<comment type="cofactor">
    <cofactor evidence="5">
        <name>heme</name>
        <dbReference type="ChEBI" id="CHEBI:30413"/>
    </cofactor>
</comment>
<evidence type="ECO:0000256" key="2">
    <source>
        <dbReference type="ARBA" id="ARBA00022723"/>
    </source>
</evidence>
<evidence type="ECO:0000256" key="3">
    <source>
        <dbReference type="ARBA" id="ARBA00023002"/>
    </source>
</evidence>
<dbReference type="Gene3D" id="1.10.630.10">
    <property type="entry name" value="Cytochrome P450"/>
    <property type="match status" value="1"/>
</dbReference>
<dbReference type="SUPFAM" id="SSF48264">
    <property type="entry name" value="Cytochrome P450"/>
    <property type="match status" value="1"/>
</dbReference>
<keyword evidence="7" id="KW-0732">Signal</keyword>
<comment type="similarity">
    <text evidence="1 6">Belongs to the cytochrome P450 family.</text>
</comment>
<name>A0A9W5YPR5_9EURO</name>
<feature type="binding site" description="axial binding residue" evidence="5">
    <location>
        <position position="451"/>
    </location>
    <ligand>
        <name>heme</name>
        <dbReference type="ChEBI" id="CHEBI:30413"/>
    </ligand>
    <ligandPart>
        <name>Fe</name>
        <dbReference type="ChEBI" id="CHEBI:18248"/>
    </ligandPart>
</feature>
<protein>
    <recommendedName>
        <fullName evidence="10">O-methylsterigmatocystin oxidoreductase</fullName>
    </recommendedName>
</protein>
<dbReference type="InterPro" id="IPR017972">
    <property type="entry name" value="Cyt_P450_CS"/>
</dbReference>
<dbReference type="InterPro" id="IPR001128">
    <property type="entry name" value="Cyt_P450"/>
</dbReference>
<comment type="caution">
    <text evidence="8">The sequence shown here is derived from an EMBL/GenBank/DDBJ whole genome shotgun (WGS) entry which is preliminary data.</text>
</comment>
<keyword evidence="2 5" id="KW-0479">Metal-binding</keyword>
<dbReference type="Pfam" id="PF00067">
    <property type="entry name" value="p450"/>
    <property type="match status" value="1"/>
</dbReference>
<evidence type="ECO:0000256" key="1">
    <source>
        <dbReference type="ARBA" id="ARBA00010617"/>
    </source>
</evidence>
<gene>
    <name evidence="8" type="ORF">AbraCBS73388_006992</name>
</gene>
<evidence type="ECO:0000256" key="4">
    <source>
        <dbReference type="ARBA" id="ARBA00023004"/>
    </source>
</evidence>
<keyword evidence="3 6" id="KW-0560">Oxidoreductase</keyword>
<sequence>MATPIAVAFALLILFLTLSFLTYRQTPSLPLPPGPSGKPIVGNISDLPPANTPEWQHWLKHKERYGPITSITILGQPIIILHDANIATELFEKRSLKYSSRPRLVFAGEMIGWNGTIAMQPYGGRFRAYRKALHQVLGTKTLVSNFNSLQELEARRLLRRIVEDPGNWVQHLRTEAGAIILKIGYGYDINPHGRDELVDLADDSMETFSAVMNKTWLVDMVPVLKYLPSWLPFSFHRKSQFWRTQLLTTIETPYQIVKEQMASGVAPPSYTSNLLQEMKNTKEEEKSLTEEEEITAKWTAGSLYLAGADTLKADNGGKKTVSTLSTFIICMALNPTVQHKAQQELDTVLGPHTLPKSSDRDQLPYVNAIVKESFRWHPVAPMGLAHLCTEGDVFEGYAIPKGAVVMGNVWAITHDPNIYPHPEVFDPERFLGENPQPDPAAWVFGFGRRVCPGRVLADASVFVTIGMMLSAMKISLEKWGEGKEVRFTPGVVSHSVLDGVKMEARSRKHEGIIREVSV</sequence>
<keyword evidence="5 6" id="KW-0349">Heme</keyword>
<dbReference type="GO" id="GO:0005506">
    <property type="term" value="F:iron ion binding"/>
    <property type="evidence" value="ECO:0007669"/>
    <property type="project" value="InterPro"/>
</dbReference>
<dbReference type="InterPro" id="IPR002401">
    <property type="entry name" value="Cyt_P450_E_grp-I"/>
</dbReference>
<dbReference type="Proteomes" id="UP001143548">
    <property type="component" value="Unassembled WGS sequence"/>
</dbReference>
<feature type="chain" id="PRO_5040785538" description="O-methylsterigmatocystin oxidoreductase" evidence="7">
    <location>
        <begin position="20"/>
        <end position="518"/>
    </location>
</feature>
<dbReference type="InterPro" id="IPR036396">
    <property type="entry name" value="Cyt_P450_sf"/>
</dbReference>
<evidence type="ECO:0000313" key="9">
    <source>
        <dbReference type="Proteomes" id="UP001143548"/>
    </source>
</evidence>
<keyword evidence="4 5" id="KW-0408">Iron</keyword>
<proteinExistence type="inferred from homology"/>
<evidence type="ECO:0000256" key="5">
    <source>
        <dbReference type="PIRSR" id="PIRSR602401-1"/>
    </source>
</evidence>
<evidence type="ECO:0008006" key="10">
    <source>
        <dbReference type="Google" id="ProtNLM"/>
    </source>
</evidence>